<dbReference type="Gene3D" id="3.40.50.1820">
    <property type="entry name" value="alpha/beta hydrolase"/>
    <property type="match status" value="1"/>
</dbReference>
<dbReference type="Proteomes" id="UP001601303">
    <property type="component" value="Unassembled WGS sequence"/>
</dbReference>
<sequence>MRVLVPTHPGFAGTERPEALASVSGLATLYGALLDQLDLTDVTVIGNSIGGWITLSTRSGSRCPAIRWPTSSP</sequence>
<gene>
    <name evidence="1" type="ORF">ACFYNQ_22680</name>
</gene>
<accession>A0ABW6M5E5</accession>
<dbReference type="GO" id="GO:0016787">
    <property type="term" value="F:hydrolase activity"/>
    <property type="evidence" value="ECO:0007669"/>
    <property type="project" value="UniProtKB-KW"/>
</dbReference>
<protein>
    <submittedName>
        <fullName evidence="1">Alpha/beta fold hydrolase</fullName>
    </submittedName>
</protein>
<organism evidence="1 2">
    <name type="scientific">Streptomyces hokutonensis</name>
    <dbReference type="NCBI Taxonomy" id="1306990"/>
    <lineage>
        <taxon>Bacteria</taxon>
        <taxon>Bacillati</taxon>
        <taxon>Actinomycetota</taxon>
        <taxon>Actinomycetes</taxon>
        <taxon>Kitasatosporales</taxon>
        <taxon>Streptomycetaceae</taxon>
        <taxon>Streptomyces</taxon>
    </lineage>
</organism>
<proteinExistence type="predicted"/>
<evidence type="ECO:0000313" key="2">
    <source>
        <dbReference type="Proteomes" id="UP001601303"/>
    </source>
</evidence>
<evidence type="ECO:0000313" key="1">
    <source>
        <dbReference type="EMBL" id="MFE9601359.1"/>
    </source>
</evidence>
<keyword evidence="2" id="KW-1185">Reference proteome</keyword>
<keyword evidence="1" id="KW-0378">Hydrolase</keyword>
<dbReference type="InterPro" id="IPR029058">
    <property type="entry name" value="AB_hydrolase_fold"/>
</dbReference>
<dbReference type="EMBL" id="JBIAHM010000008">
    <property type="protein sequence ID" value="MFE9601359.1"/>
    <property type="molecule type" value="Genomic_DNA"/>
</dbReference>
<name>A0ABW6M5E5_9ACTN</name>
<dbReference type="SUPFAM" id="SSF53474">
    <property type="entry name" value="alpha/beta-Hydrolases"/>
    <property type="match status" value="1"/>
</dbReference>
<reference evidence="1 2" key="1">
    <citation type="submission" date="2024-10" db="EMBL/GenBank/DDBJ databases">
        <title>The Natural Products Discovery Center: Release of the First 8490 Sequenced Strains for Exploring Actinobacteria Biosynthetic Diversity.</title>
        <authorList>
            <person name="Kalkreuter E."/>
            <person name="Kautsar S.A."/>
            <person name="Yang D."/>
            <person name="Bader C.D."/>
            <person name="Teijaro C.N."/>
            <person name="Fluegel L."/>
            <person name="Davis C.M."/>
            <person name="Simpson J.R."/>
            <person name="Lauterbach L."/>
            <person name="Steele A.D."/>
            <person name="Gui C."/>
            <person name="Meng S."/>
            <person name="Li G."/>
            <person name="Viehrig K."/>
            <person name="Ye F."/>
            <person name="Su P."/>
            <person name="Kiefer A.F."/>
            <person name="Nichols A."/>
            <person name="Cepeda A.J."/>
            <person name="Yan W."/>
            <person name="Fan B."/>
            <person name="Jiang Y."/>
            <person name="Adhikari A."/>
            <person name="Zheng C.-J."/>
            <person name="Schuster L."/>
            <person name="Cowan T.M."/>
            <person name="Smanski M.J."/>
            <person name="Chevrette M.G."/>
            <person name="De Carvalho L.P.S."/>
            <person name="Shen B."/>
        </authorList>
    </citation>
    <scope>NUCLEOTIDE SEQUENCE [LARGE SCALE GENOMIC DNA]</scope>
    <source>
        <strain evidence="1 2">NPDC006488</strain>
    </source>
</reference>
<comment type="caution">
    <text evidence="1">The sequence shown here is derived from an EMBL/GenBank/DDBJ whole genome shotgun (WGS) entry which is preliminary data.</text>
</comment>
<dbReference type="RefSeq" id="WP_388108511.1">
    <property type="nucleotide sequence ID" value="NZ_JBIAHM010000008.1"/>
</dbReference>